<dbReference type="GO" id="GO:0003866">
    <property type="term" value="F:3-phosphoshikimate 1-carboxyvinyltransferase activity"/>
    <property type="evidence" value="ECO:0007669"/>
    <property type="project" value="UniProtKB-EC"/>
</dbReference>
<proteinExistence type="inferred from homology"/>
<gene>
    <name evidence="10" type="ORF">CHX27_06930</name>
</gene>
<dbReference type="PANTHER" id="PTHR21090">
    <property type="entry name" value="AROM/DEHYDROQUINATE SYNTHASE"/>
    <property type="match status" value="1"/>
</dbReference>
<evidence type="ECO:0000256" key="7">
    <source>
        <dbReference type="ARBA" id="ARBA00030046"/>
    </source>
</evidence>
<dbReference type="RefSeq" id="WP_094486038.1">
    <property type="nucleotide sequence ID" value="NZ_NOXX01000187.1"/>
</dbReference>
<comment type="similarity">
    <text evidence="2">Belongs to the EPSP synthase family.</text>
</comment>
<evidence type="ECO:0000313" key="10">
    <source>
        <dbReference type="EMBL" id="OYQ45097.1"/>
    </source>
</evidence>
<dbReference type="InterPro" id="IPR036968">
    <property type="entry name" value="Enolpyruvate_Tfrase_sf"/>
</dbReference>
<evidence type="ECO:0000259" key="9">
    <source>
        <dbReference type="Pfam" id="PF00275"/>
    </source>
</evidence>
<dbReference type="Pfam" id="PF00275">
    <property type="entry name" value="EPSP_synthase"/>
    <property type="match status" value="1"/>
</dbReference>
<dbReference type="SUPFAM" id="SSF55205">
    <property type="entry name" value="EPT/RTPC-like"/>
    <property type="match status" value="1"/>
</dbReference>
<dbReference type="GO" id="GO:0009073">
    <property type="term" value="P:aromatic amino acid family biosynthetic process"/>
    <property type="evidence" value="ECO:0007669"/>
    <property type="project" value="UniProtKB-KW"/>
</dbReference>
<keyword evidence="4" id="KW-0028">Amino-acid biosynthesis</keyword>
<evidence type="ECO:0000256" key="8">
    <source>
        <dbReference type="ARBA" id="ARBA00044633"/>
    </source>
</evidence>
<dbReference type="AlphaFoldDB" id="A0A255ZU86"/>
<feature type="domain" description="Enolpyruvate transferase" evidence="9">
    <location>
        <begin position="54"/>
        <end position="397"/>
    </location>
</feature>
<dbReference type="GO" id="GO:0008652">
    <property type="term" value="P:amino acid biosynthetic process"/>
    <property type="evidence" value="ECO:0007669"/>
    <property type="project" value="UniProtKB-KW"/>
</dbReference>
<evidence type="ECO:0000256" key="5">
    <source>
        <dbReference type="ARBA" id="ARBA00022679"/>
    </source>
</evidence>
<dbReference type="EMBL" id="NOXX01000187">
    <property type="protein sequence ID" value="OYQ45097.1"/>
    <property type="molecule type" value="Genomic_DNA"/>
</dbReference>
<dbReference type="PIRSF" id="PIRSF000505">
    <property type="entry name" value="EPSPS"/>
    <property type="match status" value="1"/>
</dbReference>
<reference evidence="10 11" key="1">
    <citation type="submission" date="2017-07" db="EMBL/GenBank/DDBJ databases">
        <title>Flavobacterium cyanobacteriorum sp. nov., isolated from cyanobacterial aggregates in a eutrophic lake.</title>
        <authorList>
            <person name="Cai H."/>
        </authorList>
    </citation>
    <scope>NUCLEOTIDE SEQUENCE [LARGE SCALE GENOMIC DNA]</scope>
    <source>
        <strain evidence="10 11">TH167</strain>
    </source>
</reference>
<name>A0A255ZU86_9FLAO</name>
<keyword evidence="5" id="KW-0808">Transferase</keyword>
<dbReference type="InterPro" id="IPR001986">
    <property type="entry name" value="Enolpyruvate_Tfrase_dom"/>
</dbReference>
<comment type="catalytic activity">
    <reaction evidence="8">
        <text>3-phosphoshikimate + phosphoenolpyruvate = 5-O-(1-carboxyvinyl)-3-phosphoshikimate + phosphate</text>
        <dbReference type="Rhea" id="RHEA:21256"/>
        <dbReference type="ChEBI" id="CHEBI:43474"/>
        <dbReference type="ChEBI" id="CHEBI:57701"/>
        <dbReference type="ChEBI" id="CHEBI:58702"/>
        <dbReference type="ChEBI" id="CHEBI:145989"/>
        <dbReference type="EC" id="2.5.1.19"/>
    </reaction>
    <physiologicalReaction direction="left-to-right" evidence="8">
        <dbReference type="Rhea" id="RHEA:21257"/>
    </physiologicalReaction>
</comment>
<dbReference type="PANTHER" id="PTHR21090:SF5">
    <property type="entry name" value="PENTAFUNCTIONAL AROM POLYPEPTIDE"/>
    <property type="match status" value="1"/>
</dbReference>
<dbReference type="UniPathway" id="UPA00053">
    <property type="reaction ID" value="UER00089"/>
</dbReference>
<evidence type="ECO:0000256" key="2">
    <source>
        <dbReference type="ARBA" id="ARBA00009948"/>
    </source>
</evidence>
<comment type="pathway">
    <text evidence="1">Metabolic intermediate biosynthesis; chorismate biosynthesis; chorismate from D-erythrose 4-phosphate and phosphoenolpyruvate: step 6/7.</text>
</comment>
<dbReference type="Proteomes" id="UP000216035">
    <property type="component" value="Unassembled WGS sequence"/>
</dbReference>
<dbReference type="Gene3D" id="3.65.10.10">
    <property type="entry name" value="Enolpyruvate transferase domain"/>
    <property type="match status" value="2"/>
</dbReference>
<dbReference type="EC" id="2.5.1.19" evidence="3"/>
<evidence type="ECO:0000256" key="6">
    <source>
        <dbReference type="ARBA" id="ARBA00023141"/>
    </source>
</evidence>
<dbReference type="GO" id="GO:0009423">
    <property type="term" value="P:chorismate biosynthetic process"/>
    <property type="evidence" value="ECO:0007669"/>
    <property type="project" value="UniProtKB-UniPathway"/>
</dbReference>
<evidence type="ECO:0000256" key="3">
    <source>
        <dbReference type="ARBA" id="ARBA00012450"/>
    </source>
</evidence>
<accession>A0A255ZU86</accession>
<dbReference type="InterPro" id="IPR013792">
    <property type="entry name" value="RNA3'P_cycl/enolpyr_Trfase_a/b"/>
</dbReference>
<comment type="caution">
    <text evidence="10">The sequence shown here is derived from an EMBL/GenBank/DDBJ whole genome shotgun (WGS) entry which is preliminary data.</text>
</comment>
<protein>
    <recommendedName>
        <fullName evidence="3">3-phosphoshikimate 1-carboxyvinyltransferase</fullName>
        <ecNumber evidence="3">2.5.1.19</ecNumber>
    </recommendedName>
    <alternativeName>
        <fullName evidence="7">5-enolpyruvylshikimate-3-phosphate synthase</fullName>
    </alternativeName>
</protein>
<organism evidence="10 11">
    <name type="scientific">Flavobacterium aurantiibacter</name>
    <dbReference type="NCBI Taxonomy" id="2023067"/>
    <lineage>
        <taxon>Bacteria</taxon>
        <taxon>Pseudomonadati</taxon>
        <taxon>Bacteroidota</taxon>
        <taxon>Flavobacteriia</taxon>
        <taxon>Flavobacteriales</taxon>
        <taxon>Flavobacteriaceae</taxon>
        <taxon>Flavobacterium</taxon>
    </lineage>
</organism>
<evidence type="ECO:0000256" key="1">
    <source>
        <dbReference type="ARBA" id="ARBA00004811"/>
    </source>
</evidence>
<keyword evidence="6" id="KW-0057">Aromatic amino acid biosynthesis</keyword>
<evidence type="ECO:0000313" key="11">
    <source>
        <dbReference type="Proteomes" id="UP000216035"/>
    </source>
</evidence>
<keyword evidence="11" id="KW-1185">Reference proteome</keyword>
<evidence type="ECO:0000256" key="4">
    <source>
        <dbReference type="ARBA" id="ARBA00022605"/>
    </source>
</evidence>
<sequence>MTLRLQANDLKSGVTLNLPGSKSIANRLLILQQHHPELVLAALPKADDVLVLQQALETNTQHIDVGHAGTAMRFLTAFLAVTTTQKRIITGSERMQNRPIGPLVDALNNLGARINYLGKHGFPPLEILPPTALHNSVQIDASVSSQFISAILLNAAVVPKPFQIKLANTAVSKSYLDLTLDLLRNLGYAIEQTTAEINVLQTPMATKRTYVVEADWSAASYFYSIVALAEIGFELNLAQLQQNSKQGDAHTVQYYHHFGVETTQTATGILIRKVRKADAIIDFNLENQPDIAQTIAVTAAALGCCCKLTGLKTLAIKETNRLAALQTELQKCGVAVSLTSDSLTFPASQFVRPTAPIETYQDHRMAMAFAPIATRSELQISNPEVVSKSFPDFWEELEKVGFSTTIV</sequence>
<dbReference type="OrthoDB" id="9809920at2"/>
<dbReference type="InterPro" id="IPR006264">
    <property type="entry name" value="EPSP_synthase"/>
</dbReference>